<gene>
    <name evidence="1" type="ORF">KABACHOK_04670</name>
</gene>
<protein>
    <submittedName>
        <fullName evidence="1">HNH nuclease</fullName>
    </submittedName>
</protein>
<sequence length="91" mass="10869">MRQHVFFRDQGECAECGTVWKYMSDAWEADHVIPLFMAFGDWSFWEPENVQILCKDPCHKEKSKNDMARYGFVIDRKNRKPVKTLKQRLAE</sequence>
<evidence type="ECO:0000313" key="1">
    <source>
        <dbReference type="EMBL" id="USN14280.1"/>
    </source>
</evidence>
<keyword evidence="2" id="KW-1185">Reference proteome</keyword>
<name>A0A9E7MPQ2_9CAUD</name>
<evidence type="ECO:0000313" key="2">
    <source>
        <dbReference type="Proteomes" id="UP001056685"/>
    </source>
</evidence>
<dbReference type="InterPro" id="IPR003615">
    <property type="entry name" value="HNH_nuc"/>
</dbReference>
<accession>A0A9E7MPQ2</accession>
<reference evidence="1" key="1">
    <citation type="submission" date="2022-05" db="EMBL/GenBank/DDBJ databases">
        <authorList>
            <person name="Friedrich I."/>
            <person name="Poehlein A."/>
            <person name="Schneider D."/>
            <person name="Hertel R."/>
            <person name="Daniel R."/>
        </authorList>
    </citation>
    <scope>NUCLEOTIDE SEQUENCE</scope>
</reference>
<organism evidence="1 2">
    <name type="scientific">Brevundimonas phage vB_BpoS-Kabachok</name>
    <dbReference type="NCBI Taxonomy" id="2948600"/>
    <lineage>
        <taxon>Viruses</taxon>
        <taxon>Duplodnaviria</taxon>
        <taxon>Heunggongvirae</taxon>
        <taxon>Uroviricota</taxon>
        <taxon>Caudoviricetes</taxon>
        <taxon>Jeanschmidtviridae</taxon>
        <taxon>Marchewkavirus</taxon>
        <taxon>Marchewkavirus kabachok</taxon>
    </lineage>
</organism>
<dbReference type="Proteomes" id="UP001056685">
    <property type="component" value="Segment"/>
</dbReference>
<dbReference type="CDD" id="cd00085">
    <property type="entry name" value="HNHc"/>
    <property type="match status" value="1"/>
</dbReference>
<proteinExistence type="predicted"/>
<dbReference type="Gene3D" id="1.10.30.50">
    <property type="match status" value="1"/>
</dbReference>
<dbReference type="EMBL" id="ON529852">
    <property type="protein sequence ID" value="USN14280.1"/>
    <property type="molecule type" value="Genomic_DNA"/>
</dbReference>